<dbReference type="EMBL" id="JAFFGZ010000004">
    <property type="protein sequence ID" value="KAK4646552.1"/>
    <property type="molecule type" value="Genomic_DNA"/>
</dbReference>
<feature type="domain" description="Enoyl-CoA hydratase/isomerase" evidence="4">
    <location>
        <begin position="76"/>
        <end position="414"/>
    </location>
</feature>
<dbReference type="RefSeq" id="XP_062735528.1">
    <property type="nucleotide sequence ID" value="XM_062876888.1"/>
</dbReference>
<dbReference type="PANTHER" id="PTHR43176:SF3">
    <property type="entry name" value="3-HYDROXYISOBUTYRYL-COA HYDROLASE, MITOCHONDRIAL"/>
    <property type="match status" value="1"/>
</dbReference>
<dbReference type="InterPro" id="IPR029045">
    <property type="entry name" value="ClpP/crotonase-like_dom_sf"/>
</dbReference>
<dbReference type="NCBIfam" id="NF004127">
    <property type="entry name" value="PRK05617.1"/>
    <property type="match status" value="1"/>
</dbReference>
<name>A0ABR0FUQ1_9PEZI</name>
<keyword evidence="3 5" id="KW-0378">Hydrolase</keyword>
<dbReference type="InterPro" id="IPR045004">
    <property type="entry name" value="ECH_dom"/>
</dbReference>
<dbReference type="InterPro" id="IPR032259">
    <property type="entry name" value="HIBYL-CoA-H"/>
</dbReference>
<dbReference type="SUPFAM" id="SSF52096">
    <property type="entry name" value="ClpP/crotonase"/>
    <property type="match status" value="1"/>
</dbReference>
<dbReference type="Gene3D" id="3.90.226.10">
    <property type="entry name" value="2-enoyl-CoA Hydratase, Chain A, domain 1"/>
    <property type="match status" value="1"/>
</dbReference>
<evidence type="ECO:0000313" key="5">
    <source>
        <dbReference type="EMBL" id="KAK4646552.1"/>
    </source>
</evidence>
<evidence type="ECO:0000259" key="4">
    <source>
        <dbReference type="Pfam" id="PF16113"/>
    </source>
</evidence>
<evidence type="ECO:0000256" key="1">
    <source>
        <dbReference type="ARBA" id="ARBA00001709"/>
    </source>
</evidence>
<dbReference type="Proteomes" id="UP001322138">
    <property type="component" value="Unassembled WGS sequence"/>
</dbReference>
<keyword evidence="6" id="KW-1185">Reference proteome</keyword>
<evidence type="ECO:0000313" key="6">
    <source>
        <dbReference type="Proteomes" id="UP001322138"/>
    </source>
</evidence>
<dbReference type="Pfam" id="PF16113">
    <property type="entry name" value="ECH_2"/>
    <property type="match status" value="1"/>
</dbReference>
<dbReference type="PANTHER" id="PTHR43176">
    <property type="entry name" value="3-HYDROXYISOBUTYRYL-COA HYDROLASE-RELATED"/>
    <property type="match status" value="1"/>
</dbReference>
<reference evidence="5 6" key="1">
    <citation type="journal article" date="2023" name="bioRxiv">
        <title>High-quality genome assemblies of four members of thePodospora anserinaspecies complex.</title>
        <authorList>
            <person name="Ament-Velasquez S.L."/>
            <person name="Vogan A.A."/>
            <person name="Wallerman O."/>
            <person name="Hartmann F."/>
            <person name="Gautier V."/>
            <person name="Silar P."/>
            <person name="Giraud T."/>
            <person name="Johannesson H."/>
        </authorList>
    </citation>
    <scope>NUCLEOTIDE SEQUENCE [LARGE SCALE GENOMIC DNA]</scope>
    <source>
        <strain evidence="5 6">CBS 112042</strain>
    </source>
</reference>
<comment type="catalytic activity">
    <reaction evidence="1">
        <text>3-hydroxy-2-methylpropanoyl-CoA + H2O = 3-hydroxy-2-methylpropanoate + CoA + H(+)</text>
        <dbReference type="Rhea" id="RHEA:20888"/>
        <dbReference type="ChEBI" id="CHEBI:11805"/>
        <dbReference type="ChEBI" id="CHEBI:15377"/>
        <dbReference type="ChEBI" id="CHEBI:15378"/>
        <dbReference type="ChEBI" id="CHEBI:57287"/>
        <dbReference type="ChEBI" id="CHEBI:57340"/>
        <dbReference type="EC" id="3.1.2.4"/>
    </reaction>
</comment>
<organism evidence="5 6">
    <name type="scientific">Podospora bellae-mahoneyi</name>
    <dbReference type="NCBI Taxonomy" id="2093777"/>
    <lineage>
        <taxon>Eukaryota</taxon>
        <taxon>Fungi</taxon>
        <taxon>Dikarya</taxon>
        <taxon>Ascomycota</taxon>
        <taxon>Pezizomycotina</taxon>
        <taxon>Sordariomycetes</taxon>
        <taxon>Sordariomycetidae</taxon>
        <taxon>Sordariales</taxon>
        <taxon>Podosporaceae</taxon>
        <taxon>Podospora</taxon>
    </lineage>
</organism>
<dbReference type="GeneID" id="87896370"/>
<dbReference type="PROSITE" id="PS00166">
    <property type="entry name" value="ENOYL_COA_HYDRATASE"/>
    <property type="match status" value="1"/>
</dbReference>
<accession>A0ABR0FUQ1</accession>
<dbReference type="EC" id="3.1.2.4" evidence="2"/>
<comment type="caution">
    <text evidence="5">The sequence shown here is derived from an EMBL/GenBank/DDBJ whole genome shotgun (WGS) entry which is preliminary data.</text>
</comment>
<dbReference type="CDD" id="cd06558">
    <property type="entry name" value="crotonase-like"/>
    <property type="match status" value="1"/>
</dbReference>
<proteinExistence type="predicted"/>
<evidence type="ECO:0000256" key="3">
    <source>
        <dbReference type="ARBA" id="ARBA00022801"/>
    </source>
</evidence>
<sequence>MFPQAILARAAAPCRAAARPSSSIFRAAAAMPLRAKLLPQQQPQSRMMSSSSFAHFIPCPNDDPEDVLFQSLYGLRTIELNRPNKLNALNGSMIRKIAPRLLEWSKSDMANVIVIKGAGRKGFCAGGDVQQLVEWNRDPTIDGPAKSAAYFAQEYKLNHLIATYNKPYIAFMDGFTMGGGVGLSIHAPFRIATENTVFSMPETTIGFFPDVGASFFLPRMAGEVGTWLALTSGQLKGVNAFYAGVATHYLHSSSLNALESRLAELRFKDYDQMSRRLEVVNDTIEEFVTGLPWEEPMAVAGEVRRAIDRCFGFDTVDEIMQALKEEEKNEVTGEWATKTLNTLHLRSPTSVHVTLKQMRIGKTWSIAEAFKREHSIATKFMSYPDFNEGVTAKLVEKPRRVPMWQPASLERFAEKKDWKELVGSFFLVDDKGPKFKLLSEETYDKYPFKNFGVPTEQEVEQKVAEGKVKNRAEVLEHFVRERRQKQGVEVVVSEILLRKTKEGKKGLTWVYGEEAPGQQE</sequence>
<protein>
    <recommendedName>
        <fullName evidence="2">3-hydroxyisobutyryl-CoA hydrolase</fullName>
        <ecNumber evidence="2">3.1.2.4</ecNumber>
    </recommendedName>
</protein>
<dbReference type="InterPro" id="IPR018376">
    <property type="entry name" value="Enoyl-CoA_hyd/isom_CS"/>
</dbReference>
<dbReference type="GO" id="GO:0003860">
    <property type="term" value="F:3-hydroxyisobutyryl-CoA hydrolase activity"/>
    <property type="evidence" value="ECO:0007669"/>
    <property type="project" value="UniProtKB-EC"/>
</dbReference>
<evidence type="ECO:0000256" key="2">
    <source>
        <dbReference type="ARBA" id="ARBA00011915"/>
    </source>
</evidence>
<gene>
    <name evidence="5" type="primary">EHD3</name>
    <name evidence="5" type="ORF">QC761_211560</name>
</gene>